<evidence type="ECO:0000256" key="8">
    <source>
        <dbReference type="RuleBase" id="RU361194"/>
    </source>
</evidence>
<feature type="domain" description="POU-specific" evidence="11">
    <location>
        <begin position="231"/>
        <end position="305"/>
    </location>
</feature>
<feature type="region of interest" description="Disordered" evidence="9">
    <location>
        <begin position="377"/>
        <end position="405"/>
    </location>
</feature>
<keyword evidence="2 6" id="KW-0238">DNA-binding</keyword>
<comment type="subcellular location">
    <subcellularLocation>
        <location evidence="1 6 7">Nucleus</location>
    </subcellularLocation>
</comment>
<dbReference type="InterPro" id="IPR017970">
    <property type="entry name" value="Homeobox_CS"/>
</dbReference>
<evidence type="ECO:0000256" key="2">
    <source>
        <dbReference type="ARBA" id="ARBA00023125"/>
    </source>
</evidence>
<organism evidence="12 13">
    <name type="scientific">Ramazzottius varieornatus</name>
    <name type="common">Water bear</name>
    <name type="synonym">Tardigrade</name>
    <dbReference type="NCBI Taxonomy" id="947166"/>
    <lineage>
        <taxon>Eukaryota</taxon>
        <taxon>Metazoa</taxon>
        <taxon>Ecdysozoa</taxon>
        <taxon>Tardigrada</taxon>
        <taxon>Eutardigrada</taxon>
        <taxon>Parachela</taxon>
        <taxon>Hypsibioidea</taxon>
        <taxon>Ramazzottiidae</taxon>
        <taxon>Ramazzottius</taxon>
    </lineage>
</organism>
<name>A0A1D1V109_RAMVA</name>
<evidence type="ECO:0000313" key="13">
    <source>
        <dbReference type="Proteomes" id="UP000186922"/>
    </source>
</evidence>
<keyword evidence="4 8" id="KW-0804">Transcription</keyword>
<keyword evidence="13" id="KW-1185">Reference proteome</keyword>
<dbReference type="GO" id="GO:0002805">
    <property type="term" value="P:regulation of antimicrobial peptide biosynthetic process"/>
    <property type="evidence" value="ECO:0007669"/>
    <property type="project" value="UniProtKB-ARBA"/>
</dbReference>
<proteinExistence type="inferred from homology"/>
<dbReference type="Gene3D" id="1.10.260.40">
    <property type="entry name" value="lambda repressor-like DNA-binding domains"/>
    <property type="match status" value="1"/>
</dbReference>
<dbReference type="PROSITE" id="PS51179">
    <property type="entry name" value="POU_3"/>
    <property type="match status" value="1"/>
</dbReference>
<feature type="DNA-binding region" description="Homeobox" evidence="6">
    <location>
        <begin position="323"/>
        <end position="382"/>
    </location>
</feature>
<dbReference type="PROSITE" id="PS00035">
    <property type="entry name" value="POU_1"/>
    <property type="match status" value="1"/>
</dbReference>
<accession>A0A1D1V109</accession>
<protein>
    <recommendedName>
        <fullName evidence="8">POU domain protein</fullName>
    </recommendedName>
</protein>
<dbReference type="InterPro" id="IPR000327">
    <property type="entry name" value="POU_dom"/>
</dbReference>
<comment type="caution">
    <text evidence="12">The sequence shown here is derived from an EMBL/GenBank/DDBJ whole genome shotgun (WGS) entry which is preliminary data.</text>
</comment>
<evidence type="ECO:0000313" key="12">
    <source>
        <dbReference type="EMBL" id="GAU93257.1"/>
    </source>
</evidence>
<feature type="compositionally biased region" description="Low complexity" evidence="9">
    <location>
        <begin position="155"/>
        <end position="172"/>
    </location>
</feature>
<dbReference type="AlphaFoldDB" id="A0A1D1V109"/>
<dbReference type="EMBL" id="BDGG01000002">
    <property type="protein sequence ID" value="GAU93257.1"/>
    <property type="molecule type" value="Genomic_DNA"/>
</dbReference>
<dbReference type="Pfam" id="PF00046">
    <property type="entry name" value="Homeodomain"/>
    <property type="match status" value="1"/>
</dbReference>
<dbReference type="PROSITE" id="PS50071">
    <property type="entry name" value="HOMEOBOX_2"/>
    <property type="match status" value="1"/>
</dbReference>
<dbReference type="FunFam" id="1.10.10.60:FF:000005">
    <property type="entry name" value="POU domain protein"/>
    <property type="match status" value="1"/>
</dbReference>
<dbReference type="GO" id="GO:0000978">
    <property type="term" value="F:RNA polymerase II cis-regulatory region sequence-specific DNA binding"/>
    <property type="evidence" value="ECO:0007669"/>
    <property type="project" value="TreeGrafter"/>
</dbReference>
<gene>
    <name evidence="12" type="primary">RvY_05223-1</name>
    <name evidence="12" type="synonym">RvY_05223.1</name>
    <name evidence="12" type="ORF">RvY_05223</name>
</gene>
<evidence type="ECO:0000259" key="11">
    <source>
        <dbReference type="PROSITE" id="PS51179"/>
    </source>
</evidence>
<dbReference type="PROSITE" id="PS00465">
    <property type="entry name" value="POU_2"/>
    <property type="match status" value="1"/>
</dbReference>
<dbReference type="InterPro" id="IPR010982">
    <property type="entry name" value="Lambda_DNA-bd_dom_sf"/>
</dbReference>
<sequence length="405" mass="44134">MLVSTYAMASAAGSPAGTGYMSNVNSTRNNYNISPTPEMKYSTFLSSSSHSQQNPNGHHYAPYPSMPWMNDPSLQWSMNMSGANCGGDMYAGRNGHALAAAQYWPGNFSSVAATTTTPNISSSNSPQTGHISHVVNIPQHCYPNHPQATAAAYLQHPAQQSHQSLHQQATSAPCNSPPSLGHYVNANYGHNIMHHPSESTSPNLVGCELINRTDGSLSSGEEEHCNGDGSPSVLATADLEQFAKQFKQRRIKLGYTQADVGLALGTLYGNVFSQTTICRFEALQLSFKNMCKLKPLLAKWLEEADSANGSPSAIDKISQQGRKRKKRTSIEVTVKGALESHFTRRPKPTAQEITLLADNLQLEKEVVRVWFCNRRQKEKRTHEHSPVNDHSPSPGSACADHHPPS</sequence>
<dbReference type="GO" id="GO:0000981">
    <property type="term" value="F:DNA-binding transcription factor activity, RNA polymerase II-specific"/>
    <property type="evidence" value="ECO:0007669"/>
    <property type="project" value="InterPro"/>
</dbReference>
<dbReference type="Gene3D" id="1.10.10.60">
    <property type="entry name" value="Homeodomain-like"/>
    <property type="match status" value="1"/>
</dbReference>
<evidence type="ECO:0000256" key="7">
    <source>
        <dbReference type="RuleBase" id="RU000682"/>
    </source>
</evidence>
<dbReference type="InterPro" id="IPR009057">
    <property type="entry name" value="Homeodomain-like_sf"/>
</dbReference>
<feature type="region of interest" description="Disordered" evidence="9">
    <location>
        <begin position="308"/>
        <end position="329"/>
    </location>
</feature>
<dbReference type="Proteomes" id="UP000186922">
    <property type="component" value="Unassembled WGS sequence"/>
</dbReference>
<dbReference type="CDD" id="cd00086">
    <property type="entry name" value="homeodomain"/>
    <property type="match status" value="1"/>
</dbReference>
<feature type="region of interest" description="Disordered" evidence="9">
    <location>
        <begin position="155"/>
        <end position="174"/>
    </location>
</feature>
<dbReference type="SUPFAM" id="SSF46689">
    <property type="entry name" value="Homeodomain-like"/>
    <property type="match status" value="1"/>
</dbReference>
<dbReference type="SMART" id="SM00389">
    <property type="entry name" value="HOX"/>
    <property type="match status" value="1"/>
</dbReference>
<feature type="domain" description="Homeobox" evidence="10">
    <location>
        <begin position="321"/>
        <end position="381"/>
    </location>
</feature>
<keyword evidence="3 6" id="KW-0371">Homeobox</keyword>
<evidence type="ECO:0000256" key="5">
    <source>
        <dbReference type="ARBA" id="ARBA00023242"/>
    </source>
</evidence>
<dbReference type="Pfam" id="PF00157">
    <property type="entry name" value="Pou"/>
    <property type="match status" value="1"/>
</dbReference>
<dbReference type="OrthoDB" id="6358449at2759"/>
<dbReference type="GO" id="GO:0005634">
    <property type="term" value="C:nucleus"/>
    <property type="evidence" value="ECO:0007669"/>
    <property type="project" value="UniProtKB-SubCell"/>
</dbReference>
<evidence type="ECO:0000256" key="3">
    <source>
        <dbReference type="ARBA" id="ARBA00023155"/>
    </source>
</evidence>
<dbReference type="GO" id="GO:0030154">
    <property type="term" value="P:cell differentiation"/>
    <property type="evidence" value="ECO:0007669"/>
    <property type="project" value="UniProtKB-ARBA"/>
</dbReference>
<dbReference type="STRING" id="947166.A0A1D1V109"/>
<dbReference type="PANTHER" id="PTHR11636">
    <property type="entry name" value="POU DOMAIN"/>
    <property type="match status" value="1"/>
</dbReference>
<dbReference type="SMART" id="SM00352">
    <property type="entry name" value="POU"/>
    <property type="match status" value="1"/>
</dbReference>
<dbReference type="PANTHER" id="PTHR11636:SF89">
    <property type="entry name" value="POU DOMAIN PROTEIN 2, ISOFORM B-RELATED"/>
    <property type="match status" value="1"/>
</dbReference>
<evidence type="ECO:0000256" key="9">
    <source>
        <dbReference type="SAM" id="MobiDB-lite"/>
    </source>
</evidence>
<dbReference type="SUPFAM" id="SSF47413">
    <property type="entry name" value="lambda repressor-like DNA-binding domains"/>
    <property type="match status" value="1"/>
</dbReference>
<comment type="similarity">
    <text evidence="8">Belongs to the POU transcription factor family.</text>
</comment>
<dbReference type="PROSITE" id="PS00027">
    <property type="entry name" value="HOMEOBOX_1"/>
    <property type="match status" value="1"/>
</dbReference>
<dbReference type="InterPro" id="IPR013847">
    <property type="entry name" value="POU"/>
</dbReference>
<dbReference type="InterPro" id="IPR050255">
    <property type="entry name" value="POU_domain_TF"/>
</dbReference>
<evidence type="ECO:0000259" key="10">
    <source>
        <dbReference type="PROSITE" id="PS50071"/>
    </source>
</evidence>
<dbReference type="InterPro" id="IPR001356">
    <property type="entry name" value="HD"/>
</dbReference>
<evidence type="ECO:0000256" key="6">
    <source>
        <dbReference type="PROSITE-ProRule" id="PRU00108"/>
    </source>
</evidence>
<keyword evidence="5 6" id="KW-0539">Nucleus</keyword>
<evidence type="ECO:0000256" key="4">
    <source>
        <dbReference type="ARBA" id="ARBA00023163"/>
    </source>
</evidence>
<evidence type="ECO:0000256" key="1">
    <source>
        <dbReference type="ARBA" id="ARBA00004123"/>
    </source>
</evidence>
<reference evidence="12 13" key="1">
    <citation type="journal article" date="2016" name="Nat. Commun.">
        <title>Extremotolerant tardigrade genome and improved radiotolerance of human cultured cells by tardigrade-unique protein.</title>
        <authorList>
            <person name="Hashimoto T."/>
            <person name="Horikawa D.D."/>
            <person name="Saito Y."/>
            <person name="Kuwahara H."/>
            <person name="Kozuka-Hata H."/>
            <person name="Shin-I T."/>
            <person name="Minakuchi Y."/>
            <person name="Ohishi K."/>
            <person name="Motoyama A."/>
            <person name="Aizu T."/>
            <person name="Enomoto A."/>
            <person name="Kondo K."/>
            <person name="Tanaka S."/>
            <person name="Hara Y."/>
            <person name="Koshikawa S."/>
            <person name="Sagara H."/>
            <person name="Miura T."/>
            <person name="Yokobori S."/>
            <person name="Miyagawa K."/>
            <person name="Suzuki Y."/>
            <person name="Kubo T."/>
            <person name="Oyama M."/>
            <person name="Kohara Y."/>
            <person name="Fujiyama A."/>
            <person name="Arakawa K."/>
            <person name="Katayama T."/>
            <person name="Toyoda A."/>
            <person name="Kunieda T."/>
        </authorList>
    </citation>
    <scope>NUCLEOTIDE SEQUENCE [LARGE SCALE GENOMIC DNA]</scope>
    <source>
        <strain evidence="12 13">YOKOZUNA-1</strain>
    </source>
</reference>
<dbReference type="FunFam" id="1.10.260.40:FF:000001">
    <property type="entry name" value="POU domain protein"/>
    <property type="match status" value="1"/>
</dbReference>
<dbReference type="PRINTS" id="PR00028">
    <property type="entry name" value="POUDOMAIN"/>
</dbReference>